<keyword evidence="3" id="KW-0378">Hydrolase</keyword>
<keyword evidence="2 7" id="KW-0645">Protease</keyword>
<reference evidence="7" key="1">
    <citation type="submission" date="2020-04" db="EMBL/GenBank/DDBJ databases">
        <authorList>
            <person name="Chiriac C."/>
            <person name="Salcher M."/>
            <person name="Ghai R."/>
            <person name="Kavagutti S V."/>
        </authorList>
    </citation>
    <scope>NUCLEOTIDE SEQUENCE</scope>
</reference>
<evidence type="ECO:0000256" key="1">
    <source>
        <dbReference type="ARBA" id="ARBA00022612"/>
    </source>
</evidence>
<name>A0A6J5N715_9CAUD</name>
<evidence type="ECO:0000256" key="5">
    <source>
        <dbReference type="ARBA" id="ARBA00023045"/>
    </source>
</evidence>
<dbReference type="InterPro" id="IPR006433">
    <property type="entry name" value="Prohead_protease"/>
</dbReference>
<dbReference type="GO" id="GO:0006508">
    <property type="term" value="P:proteolysis"/>
    <property type="evidence" value="ECO:0007669"/>
    <property type="project" value="UniProtKB-KW"/>
</dbReference>
<evidence type="ECO:0000256" key="4">
    <source>
        <dbReference type="ARBA" id="ARBA00022950"/>
    </source>
</evidence>
<dbReference type="GO" id="GO:0046797">
    <property type="term" value="P:viral procapsid maturation"/>
    <property type="evidence" value="ECO:0007669"/>
    <property type="project" value="UniProtKB-KW"/>
</dbReference>
<evidence type="ECO:0000313" key="7">
    <source>
        <dbReference type="EMBL" id="CAB4154202.1"/>
    </source>
</evidence>
<accession>A0A6J5N715</accession>
<gene>
    <name evidence="7" type="ORF">UFOVP631_8</name>
</gene>
<dbReference type="EMBL" id="LR796611">
    <property type="protein sequence ID" value="CAB4154202.1"/>
    <property type="molecule type" value="Genomic_DNA"/>
</dbReference>
<organism evidence="7">
    <name type="scientific">uncultured Caudovirales phage</name>
    <dbReference type="NCBI Taxonomy" id="2100421"/>
    <lineage>
        <taxon>Viruses</taxon>
        <taxon>Duplodnaviria</taxon>
        <taxon>Heunggongvirae</taxon>
        <taxon>Uroviricota</taxon>
        <taxon>Caudoviricetes</taxon>
        <taxon>Peduoviridae</taxon>
        <taxon>Maltschvirus</taxon>
        <taxon>Maltschvirus maltsch</taxon>
    </lineage>
</organism>
<dbReference type="Pfam" id="PF04586">
    <property type="entry name" value="Peptidase_S78"/>
    <property type="match status" value="1"/>
</dbReference>
<evidence type="ECO:0000259" key="6">
    <source>
        <dbReference type="Pfam" id="PF04586"/>
    </source>
</evidence>
<proteinExistence type="predicted"/>
<dbReference type="GO" id="GO:0008233">
    <property type="term" value="F:peptidase activity"/>
    <property type="evidence" value="ECO:0007669"/>
    <property type="project" value="UniProtKB-KW"/>
</dbReference>
<protein>
    <submittedName>
        <fullName evidence="7">Prohead protease</fullName>
    </submittedName>
</protein>
<keyword evidence="5" id="KW-1273">Viral capsid maturation</keyword>
<sequence>MPYYITQTNPDCPNWAVEKENGELIGCHDSKESAIDQAVAISIDEDTEFVGERAAIGSLTIDDYVSWAPLDPRVAAQIVMVEGQLAVVRLFEYEDGIFEPTDKLMVINVFLLEKIPTPKMIAFEIEEIDEPMDEPDAEIIDDSPDDDLDNMRAINQEAPAYMRAAARRGLEYYEEGLAGDGVTPSTIREAREMAEGRVSDDKWIRIAAWIARHLVDLDSPDANPDSDNYPSAGVVAHLLWGSGPSKRAAQRTQDYADSVVARIRAEETNSMDNKNKWLDVARAIALKIDGQPPESKEPEVRTNSVDFEVRAEGDGMTFTGYASVFNSPSEDLGGFIEYVAPGAFKRSLQSRNEVKLLWNHDSGEPLASLRGGTMQLVEDQRGLKVTAKLPNTTRGRDIAELLRTKVIDSMSFGFNVIRDSWSSDGKTRTLESVRLFETSIVSFPAYPSTTATVRSAPTINPDELADALLKLESGEELDDKSAELITDVVAKLKAQPEIEEVIDNGLDLLDLKKKQFDLLLKRI</sequence>
<keyword evidence="1" id="KW-1188">Viral release from host cell</keyword>
<evidence type="ECO:0000256" key="3">
    <source>
        <dbReference type="ARBA" id="ARBA00022801"/>
    </source>
</evidence>
<feature type="domain" description="Prohead serine protease" evidence="6">
    <location>
        <begin position="307"/>
        <end position="454"/>
    </location>
</feature>
<evidence type="ECO:0000256" key="2">
    <source>
        <dbReference type="ARBA" id="ARBA00022670"/>
    </source>
</evidence>
<dbReference type="InterPro" id="IPR054613">
    <property type="entry name" value="Peptidase_S78_dom"/>
</dbReference>
<keyword evidence="4" id="KW-0118">Viral capsid assembly</keyword>
<dbReference type="NCBIfam" id="TIGR01543">
    <property type="entry name" value="proheadase_HK97"/>
    <property type="match status" value="1"/>
</dbReference>